<comment type="caution">
    <text evidence="12">The sequence shown here is derived from an EMBL/GenBank/DDBJ whole genome shotgun (WGS) entry which is preliminary data.</text>
</comment>
<evidence type="ECO:0000256" key="2">
    <source>
        <dbReference type="ARBA" id="ARBA00004170"/>
    </source>
</evidence>
<evidence type="ECO:0000256" key="10">
    <source>
        <dbReference type="SAM" id="MobiDB-lite"/>
    </source>
</evidence>
<dbReference type="PANTHER" id="PTHR23175:SF16">
    <property type="entry name" value="RHO GTPASE-ACTIVATING PROTEIN 21"/>
    <property type="match status" value="1"/>
</dbReference>
<keyword evidence="7" id="KW-0472">Membrane</keyword>
<feature type="compositionally biased region" description="Basic and acidic residues" evidence="10">
    <location>
        <begin position="419"/>
        <end position="431"/>
    </location>
</feature>
<dbReference type="GO" id="GO:0030659">
    <property type="term" value="C:cytoplasmic vesicle membrane"/>
    <property type="evidence" value="ECO:0007669"/>
    <property type="project" value="UniProtKB-SubCell"/>
</dbReference>
<dbReference type="Gene3D" id="2.30.42.10">
    <property type="match status" value="1"/>
</dbReference>
<gene>
    <name evidence="12" type="ORF">ABG768_013089</name>
</gene>
<evidence type="ECO:0000259" key="11">
    <source>
        <dbReference type="PROSITE" id="PS50106"/>
    </source>
</evidence>
<keyword evidence="13" id="KW-1185">Reference proteome</keyword>
<evidence type="ECO:0000256" key="3">
    <source>
        <dbReference type="ARBA" id="ARBA00004245"/>
    </source>
</evidence>
<evidence type="ECO:0000256" key="6">
    <source>
        <dbReference type="ARBA" id="ARBA00022949"/>
    </source>
</evidence>
<evidence type="ECO:0000256" key="5">
    <source>
        <dbReference type="ARBA" id="ARBA00022490"/>
    </source>
</evidence>
<reference evidence="12 13" key="1">
    <citation type="submission" date="2024-05" db="EMBL/GenBank/DDBJ databases">
        <title>A high-quality chromosomal-level genome assembly of Topmouth culter (Culter alburnus).</title>
        <authorList>
            <person name="Zhao H."/>
        </authorList>
    </citation>
    <scope>NUCLEOTIDE SEQUENCE [LARGE SCALE GENOMIC DNA]</scope>
    <source>
        <strain evidence="12">CATC2023</strain>
        <tissue evidence="12">Muscle</tissue>
    </source>
</reference>
<feature type="region of interest" description="Disordered" evidence="10">
    <location>
        <begin position="723"/>
        <end position="810"/>
    </location>
</feature>
<feature type="region of interest" description="Disordered" evidence="10">
    <location>
        <begin position="473"/>
        <end position="492"/>
    </location>
</feature>
<feature type="non-terminal residue" evidence="12">
    <location>
        <position position="831"/>
    </location>
</feature>
<dbReference type="CDD" id="cd06756">
    <property type="entry name" value="PDZ_ARHGAP21_23-like"/>
    <property type="match status" value="1"/>
</dbReference>
<evidence type="ECO:0000313" key="12">
    <source>
        <dbReference type="EMBL" id="KAK9979670.1"/>
    </source>
</evidence>
<feature type="region of interest" description="Disordered" evidence="10">
    <location>
        <begin position="370"/>
        <end position="445"/>
    </location>
</feature>
<feature type="compositionally biased region" description="Basic and acidic residues" evidence="10">
    <location>
        <begin position="757"/>
        <end position="778"/>
    </location>
</feature>
<keyword evidence="8" id="KW-0206">Cytoskeleton</keyword>
<dbReference type="InterPro" id="IPR001478">
    <property type="entry name" value="PDZ"/>
</dbReference>
<dbReference type="InterPro" id="IPR041489">
    <property type="entry name" value="PDZ_6"/>
</dbReference>
<keyword evidence="6" id="KW-0965">Cell junction</keyword>
<evidence type="ECO:0000256" key="1">
    <source>
        <dbReference type="ARBA" id="ARBA00004156"/>
    </source>
</evidence>
<dbReference type="AlphaFoldDB" id="A0AAW2B0X4"/>
<name>A0AAW2B0X4_CULAL</name>
<feature type="region of interest" description="Disordered" evidence="10">
    <location>
        <begin position="1"/>
        <end position="28"/>
    </location>
</feature>
<sequence>MMATHWRNSGDEDELNYAGASSQCEDVVDQDDSPAVLFQLEEEPFSWPGPKTLRLRRTSQGFGFTLRHFIVYPPESAVHSNIKDEDHGHRGRPRNRLEPMDTIFVKQVKEGGPAHSAGLCTGDRIVKVNGESIIGKTYSQVIGLIQNSHTFLELCVMPKDEDILQLAYSQDAYLKGHDAYSGNARHIPEPPPICYPRVDCKPPGMAQATETLAPGVVPSDLGYRVEIPVPPSPPPTIPKTQTAVCVCNESVRTVVLPPDVHMGRMVPGHRGDYGLVGPDPMVVRARPGTVSGGRPPYLHPRKADMFPSGYHGDHYAIPPTHYAPASSINSHATHQNIDWRTYQTYREYIDNKGLHTYSRTIQERLDSLRAASQSVHGGPHCGSQPGWGNKLRRRSTSHERAYQGPSVLPPRSASQDRMSGAERAAHARDWPPRSVSSDGLMRKPRVHSSDYVEHELVSAAPWAAVDRHLYGRVDQRSRPSRQSLPPRAVLYRPPTGYGMNIRGVAGSHMHSSRTDIPPTAGFPERPRNGVNQAKEPPSKDQSGTVVGNRISNSASNQSRTRAETMQIPETGKENPVGYRSASYSTPPPQRPQGGASVQRTHSRDVKGLPVNGSSPVEGVVLRDKPPTGKGTPQPLRHPSYILAVNDTDGSEPAGGGVCWLPNDARREMHMRKLGERLDSSFCSSNLDESLDSIPFIDEPASPSIDHDGSHIPASALISGAQAVISDSPSPTTPSPLMRRQLSHDQESLRNAILESGTKTERSKSYDEGLDNYREEGRGRSSKPSLSVFRKALDGHKSDDSSSRRDSSTEIFTDSTKEGWLHFRQLNTEKGK</sequence>
<evidence type="ECO:0000313" key="13">
    <source>
        <dbReference type="Proteomes" id="UP001479290"/>
    </source>
</evidence>
<evidence type="ECO:0000256" key="9">
    <source>
        <dbReference type="ARBA" id="ARBA00023329"/>
    </source>
</evidence>
<feature type="region of interest" description="Disordered" evidence="10">
    <location>
        <begin position="501"/>
        <end position="637"/>
    </location>
</feature>
<dbReference type="FunFam" id="2.30.42.10:FF:000066">
    <property type="entry name" value="Rho GTPase activating protein 21"/>
    <property type="match status" value="1"/>
</dbReference>
<accession>A0AAW2B0X4</accession>
<dbReference type="InterPro" id="IPR036034">
    <property type="entry name" value="PDZ_sf"/>
</dbReference>
<evidence type="ECO:0000256" key="8">
    <source>
        <dbReference type="ARBA" id="ARBA00023212"/>
    </source>
</evidence>
<dbReference type="GO" id="GO:0070161">
    <property type="term" value="C:anchoring junction"/>
    <property type="evidence" value="ECO:0007669"/>
    <property type="project" value="UniProtKB-SubCell"/>
</dbReference>
<dbReference type="SMART" id="SM00228">
    <property type="entry name" value="PDZ"/>
    <property type="match status" value="1"/>
</dbReference>
<keyword evidence="5" id="KW-0963">Cytoplasm</keyword>
<dbReference type="Pfam" id="PF17820">
    <property type="entry name" value="PDZ_6"/>
    <property type="match status" value="1"/>
</dbReference>
<protein>
    <recommendedName>
        <fullName evidence="11">PDZ domain-containing protein</fullName>
    </recommendedName>
</protein>
<feature type="compositionally biased region" description="Basic and acidic residues" evidence="10">
    <location>
        <begin position="790"/>
        <end position="807"/>
    </location>
</feature>
<dbReference type="PANTHER" id="PTHR23175">
    <property type="entry name" value="PDZ DOMAIN-CONTAINING PROTEIN"/>
    <property type="match status" value="1"/>
</dbReference>
<dbReference type="EMBL" id="JAWDJR010000002">
    <property type="protein sequence ID" value="KAK9979670.1"/>
    <property type="molecule type" value="Genomic_DNA"/>
</dbReference>
<dbReference type="Proteomes" id="UP001479290">
    <property type="component" value="Unassembled WGS sequence"/>
</dbReference>
<proteinExistence type="predicted"/>
<feature type="domain" description="PDZ" evidence="11">
    <location>
        <begin position="52"/>
        <end position="160"/>
    </location>
</feature>
<evidence type="ECO:0000256" key="4">
    <source>
        <dbReference type="ARBA" id="ARBA00004282"/>
    </source>
</evidence>
<evidence type="ECO:0000256" key="7">
    <source>
        <dbReference type="ARBA" id="ARBA00023136"/>
    </source>
</evidence>
<feature type="compositionally biased region" description="Polar residues" evidence="10">
    <location>
        <begin position="539"/>
        <end position="559"/>
    </location>
</feature>
<dbReference type="PROSITE" id="PS50106">
    <property type="entry name" value="PDZ"/>
    <property type="match status" value="1"/>
</dbReference>
<dbReference type="SUPFAM" id="SSF50156">
    <property type="entry name" value="PDZ domain-like"/>
    <property type="match status" value="1"/>
</dbReference>
<organism evidence="12 13">
    <name type="scientific">Culter alburnus</name>
    <name type="common">Topmouth culter</name>
    <dbReference type="NCBI Taxonomy" id="194366"/>
    <lineage>
        <taxon>Eukaryota</taxon>
        <taxon>Metazoa</taxon>
        <taxon>Chordata</taxon>
        <taxon>Craniata</taxon>
        <taxon>Vertebrata</taxon>
        <taxon>Euteleostomi</taxon>
        <taxon>Actinopterygii</taxon>
        <taxon>Neopterygii</taxon>
        <taxon>Teleostei</taxon>
        <taxon>Ostariophysi</taxon>
        <taxon>Cypriniformes</taxon>
        <taxon>Xenocyprididae</taxon>
        <taxon>Xenocypridinae</taxon>
        <taxon>Culter</taxon>
    </lineage>
</organism>
<comment type="subcellular location">
    <subcellularLocation>
        <location evidence="4">Cell junction</location>
    </subcellularLocation>
    <subcellularLocation>
        <location evidence="3">Cytoplasm</location>
        <location evidence="3">Cytoskeleton</location>
    </subcellularLocation>
    <subcellularLocation>
        <location evidence="1">Cytoplasmic vesicle membrane</location>
    </subcellularLocation>
    <subcellularLocation>
        <location evidence="2">Membrane</location>
        <topology evidence="2">Peripheral membrane protein</topology>
    </subcellularLocation>
</comment>
<dbReference type="GO" id="GO:0005856">
    <property type="term" value="C:cytoskeleton"/>
    <property type="evidence" value="ECO:0007669"/>
    <property type="project" value="UniProtKB-SubCell"/>
</dbReference>
<keyword evidence="9" id="KW-0968">Cytoplasmic vesicle</keyword>